<dbReference type="Pfam" id="PF07727">
    <property type="entry name" value="RVT_2"/>
    <property type="match status" value="1"/>
</dbReference>
<feature type="domain" description="Reverse transcriptase Ty1/copia-type" evidence="1">
    <location>
        <begin position="9"/>
        <end position="76"/>
    </location>
</feature>
<dbReference type="EMBL" id="GGEC01074753">
    <property type="protein sequence ID" value="MBX55237.1"/>
    <property type="molecule type" value="Transcribed_RNA"/>
</dbReference>
<organism evidence="2">
    <name type="scientific">Rhizophora mucronata</name>
    <name type="common">Asiatic mangrove</name>
    <dbReference type="NCBI Taxonomy" id="61149"/>
    <lineage>
        <taxon>Eukaryota</taxon>
        <taxon>Viridiplantae</taxon>
        <taxon>Streptophyta</taxon>
        <taxon>Embryophyta</taxon>
        <taxon>Tracheophyta</taxon>
        <taxon>Spermatophyta</taxon>
        <taxon>Magnoliopsida</taxon>
        <taxon>eudicotyledons</taxon>
        <taxon>Gunneridae</taxon>
        <taxon>Pentapetalae</taxon>
        <taxon>rosids</taxon>
        <taxon>fabids</taxon>
        <taxon>Malpighiales</taxon>
        <taxon>Rhizophoraceae</taxon>
        <taxon>Rhizophora</taxon>
    </lineage>
</organism>
<evidence type="ECO:0000259" key="1">
    <source>
        <dbReference type="Pfam" id="PF07727"/>
    </source>
</evidence>
<protein>
    <recommendedName>
        <fullName evidence="1">Reverse transcriptase Ty1/copia-type domain-containing protein</fullName>
    </recommendedName>
</protein>
<accession>A0A2P2PKI3</accession>
<dbReference type="InterPro" id="IPR013103">
    <property type="entry name" value="RVT_2"/>
</dbReference>
<evidence type="ECO:0000313" key="2">
    <source>
        <dbReference type="EMBL" id="MBX55237.1"/>
    </source>
</evidence>
<sequence length="80" mass="9629">MKYDTNRNIKCYKARLVTQRYAQMYDINYEEPFILVVKLNIIRVLILHQMDVKNAFLNGCLEEEVYMKMSPEFETQETIS</sequence>
<name>A0A2P2PKI3_RHIMU</name>
<dbReference type="AlphaFoldDB" id="A0A2P2PKI3"/>
<proteinExistence type="predicted"/>
<reference evidence="2" key="1">
    <citation type="submission" date="2018-02" db="EMBL/GenBank/DDBJ databases">
        <title>Rhizophora mucronata_Transcriptome.</title>
        <authorList>
            <person name="Meera S.P."/>
            <person name="Sreeshan A."/>
            <person name="Augustine A."/>
        </authorList>
    </citation>
    <scope>NUCLEOTIDE SEQUENCE</scope>
    <source>
        <tissue evidence="2">Leaf</tissue>
    </source>
</reference>